<reference evidence="2" key="1">
    <citation type="journal article" date="2013" name="Nature">
        <title>Pan genome of the phytoplankton Emiliania underpins its global distribution.</title>
        <authorList>
            <person name="Read B.A."/>
            <person name="Kegel J."/>
            <person name="Klute M.J."/>
            <person name="Kuo A."/>
            <person name="Lefebvre S.C."/>
            <person name="Maumus F."/>
            <person name="Mayer C."/>
            <person name="Miller J."/>
            <person name="Monier A."/>
            <person name="Salamov A."/>
            <person name="Young J."/>
            <person name="Aguilar M."/>
            <person name="Claverie J.M."/>
            <person name="Frickenhaus S."/>
            <person name="Gonzalez K."/>
            <person name="Herman E.K."/>
            <person name="Lin Y.C."/>
            <person name="Napier J."/>
            <person name="Ogata H."/>
            <person name="Sarno A.F."/>
            <person name="Shmutz J."/>
            <person name="Schroeder D."/>
            <person name="de Vargas C."/>
            <person name="Verret F."/>
            <person name="von Dassow P."/>
            <person name="Valentin K."/>
            <person name="Van de Peer Y."/>
            <person name="Wheeler G."/>
            <person name="Dacks J.B."/>
            <person name="Delwiche C.F."/>
            <person name="Dyhrman S.T."/>
            <person name="Glockner G."/>
            <person name="John U."/>
            <person name="Richards T."/>
            <person name="Worden A.Z."/>
            <person name="Zhang X."/>
            <person name="Grigoriev I.V."/>
            <person name="Allen A.E."/>
            <person name="Bidle K."/>
            <person name="Borodovsky M."/>
            <person name="Bowler C."/>
            <person name="Brownlee C."/>
            <person name="Cock J.M."/>
            <person name="Elias M."/>
            <person name="Gladyshev V.N."/>
            <person name="Groth M."/>
            <person name="Guda C."/>
            <person name="Hadaegh A."/>
            <person name="Iglesias-Rodriguez M.D."/>
            <person name="Jenkins J."/>
            <person name="Jones B.M."/>
            <person name="Lawson T."/>
            <person name="Leese F."/>
            <person name="Lindquist E."/>
            <person name="Lobanov A."/>
            <person name="Lomsadze A."/>
            <person name="Malik S.B."/>
            <person name="Marsh M.E."/>
            <person name="Mackinder L."/>
            <person name="Mock T."/>
            <person name="Mueller-Roeber B."/>
            <person name="Pagarete A."/>
            <person name="Parker M."/>
            <person name="Probert I."/>
            <person name="Quesneville H."/>
            <person name="Raines C."/>
            <person name="Rensing S.A."/>
            <person name="Riano-Pachon D.M."/>
            <person name="Richier S."/>
            <person name="Rokitta S."/>
            <person name="Shiraiwa Y."/>
            <person name="Soanes D.M."/>
            <person name="van der Giezen M."/>
            <person name="Wahlund T.M."/>
            <person name="Williams B."/>
            <person name="Wilson W."/>
            <person name="Wolfe G."/>
            <person name="Wurch L.L."/>
        </authorList>
    </citation>
    <scope>NUCLEOTIDE SEQUENCE</scope>
</reference>
<organism evidence="1 2">
    <name type="scientific">Emiliania huxleyi (strain CCMP1516)</name>
    <dbReference type="NCBI Taxonomy" id="280463"/>
    <lineage>
        <taxon>Eukaryota</taxon>
        <taxon>Haptista</taxon>
        <taxon>Haptophyta</taxon>
        <taxon>Prymnesiophyceae</taxon>
        <taxon>Isochrysidales</taxon>
        <taxon>Noelaerhabdaceae</taxon>
        <taxon>Emiliania</taxon>
    </lineage>
</organism>
<evidence type="ECO:0000313" key="1">
    <source>
        <dbReference type="EnsemblProtists" id="EOD31360"/>
    </source>
</evidence>
<dbReference type="KEGG" id="ehx:EMIHUDRAFT_442241"/>
<dbReference type="GeneID" id="17276633"/>
<proteinExistence type="predicted"/>
<dbReference type="EnsemblProtists" id="EOD31360">
    <property type="protein sequence ID" value="EOD31360"/>
    <property type="gene ID" value="EMIHUDRAFT_442241"/>
</dbReference>
<name>A0A0D3K6H5_EMIH1</name>
<keyword evidence="2" id="KW-1185">Reference proteome</keyword>
<sequence length="327" mass="33651">MMVLAIALLSAWPVPTPRTSTRRLFALPPAARHSSVLLEASEASCATAASAMTKVARPKPLPLDLAAISFLGAFLVNRLLAASPRLVGGGACALKVTFQIGGAVLLPVARLRLAEQRHSGMALQITDTAGEPPVPAARTRRASAAHTLQGASLCLERKLVEMELEQAERRKIADERLDAAEAARAALHSAQRWAKAAEAAEAAGGADGGSGEAVAALHAAAAQLVRLEAAIADDELTAAEMLARVDTLRAQSIEARVSARAARPGLFARSGREQLPLTLAAVASLDAVSAEGMERSARARRGEALLEGGSVAAPAAASGGGKEEGER</sequence>
<dbReference type="Proteomes" id="UP000013827">
    <property type="component" value="Unassembled WGS sequence"/>
</dbReference>
<accession>A0A0D3K6H5</accession>
<dbReference type="PaxDb" id="2903-EOD31360"/>
<dbReference type="AlphaFoldDB" id="A0A0D3K6H5"/>
<dbReference type="RefSeq" id="XP_005783789.1">
    <property type="nucleotide sequence ID" value="XM_005783732.1"/>
</dbReference>
<protein>
    <submittedName>
        <fullName evidence="1">Uncharacterized protein</fullName>
    </submittedName>
</protein>
<reference evidence="1" key="2">
    <citation type="submission" date="2024-10" db="UniProtKB">
        <authorList>
            <consortium name="EnsemblProtists"/>
        </authorList>
    </citation>
    <scope>IDENTIFICATION</scope>
</reference>
<evidence type="ECO:0000313" key="2">
    <source>
        <dbReference type="Proteomes" id="UP000013827"/>
    </source>
</evidence>
<dbReference type="HOGENOM" id="CLU_851095_0_0_1"/>